<sequence>MVFKPSYSDNCKNIEYIFNYCLHTNNNSTYYDLCDILYITDYDFFHTNFIKIGCIYIRANNYIIVIFYHIHFRDKHCPNTNNNSNHVNHFSGILTTDNQYIYTNNSFSSDHYTLIHSIYNHCIQTDNCNYYYLSFQVNFRTFYSIHIRDNFININNSSSISEHNNYIHFMDNHCIHTKNLSTYCNLFIIYITDYSTNFRTFDIHHNGIIHTTVNDYNVKFDCTHPTNNHDTHTKSNNFGKFIIIHSRDDNHIHTNNRTSNFGHFHFILSTDTDKNVNFDCTHRTDSQCIYTKNNKNFVHFDSIYITEYHCSYTYKNGTNFRKLNSIYTTDNNYVNFLCFYIKRKHCIHIIQNSKYFEQFLTNNNSNIYHHTDYIHITSNLSTIHTSNPNTFQHSNSIHFTISNHENVHIPCIHDTANYGINTSKTSSNGHANSIYTSDYNYININFHCIQWRHNCCIQTKNTEWCDNSHTFHSQHSFTEYHSSN</sequence>
<evidence type="ECO:0000313" key="1">
    <source>
        <dbReference type="EMBL" id="KAK1791001.1"/>
    </source>
</evidence>
<name>A0AAD8Z212_9TELE</name>
<evidence type="ECO:0000313" key="2">
    <source>
        <dbReference type="Proteomes" id="UP001239994"/>
    </source>
</evidence>
<protein>
    <submittedName>
        <fullName evidence="1">Uncharacterized protein</fullName>
    </submittedName>
</protein>
<dbReference type="AlphaFoldDB" id="A0AAD8Z212"/>
<reference evidence="1" key="1">
    <citation type="submission" date="2023-03" db="EMBL/GenBank/DDBJ databases">
        <title>Electrophorus voltai genome.</title>
        <authorList>
            <person name="Bian C."/>
        </authorList>
    </citation>
    <scope>NUCLEOTIDE SEQUENCE</scope>
    <source>
        <strain evidence="1">CB-2022</strain>
        <tissue evidence="1">Muscle</tissue>
    </source>
</reference>
<dbReference type="EMBL" id="JAROKS010000020">
    <property type="protein sequence ID" value="KAK1791001.1"/>
    <property type="molecule type" value="Genomic_DNA"/>
</dbReference>
<organism evidence="1 2">
    <name type="scientific">Electrophorus voltai</name>
    <dbReference type="NCBI Taxonomy" id="2609070"/>
    <lineage>
        <taxon>Eukaryota</taxon>
        <taxon>Metazoa</taxon>
        <taxon>Chordata</taxon>
        <taxon>Craniata</taxon>
        <taxon>Vertebrata</taxon>
        <taxon>Euteleostomi</taxon>
        <taxon>Actinopterygii</taxon>
        <taxon>Neopterygii</taxon>
        <taxon>Teleostei</taxon>
        <taxon>Ostariophysi</taxon>
        <taxon>Gymnotiformes</taxon>
        <taxon>Gymnotoidei</taxon>
        <taxon>Gymnotidae</taxon>
        <taxon>Electrophorus</taxon>
    </lineage>
</organism>
<comment type="caution">
    <text evidence="1">The sequence shown here is derived from an EMBL/GenBank/DDBJ whole genome shotgun (WGS) entry which is preliminary data.</text>
</comment>
<proteinExistence type="predicted"/>
<keyword evidence="2" id="KW-1185">Reference proteome</keyword>
<accession>A0AAD8Z212</accession>
<dbReference type="Proteomes" id="UP001239994">
    <property type="component" value="Unassembled WGS sequence"/>
</dbReference>
<gene>
    <name evidence="1" type="ORF">P4O66_002053</name>
</gene>